<dbReference type="RefSeq" id="WP_161761839.1">
    <property type="nucleotide sequence ID" value="NZ_JAAATX020000005.1"/>
</dbReference>
<dbReference type="Proteomes" id="UP000731907">
    <property type="component" value="Unassembled WGS sequence"/>
</dbReference>
<dbReference type="PIRSF" id="PIRSF032064">
    <property type="entry name" value="UCP032064"/>
    <property type="match status" value="1"/>
</dbReference>
<evidence type="ECO:0000313" key="2">
    <source>
        <dbReference type="EMBL" id="MBU9697786.1"/>
    </source>
</evidence>
<accession>A0ABS6J3G8</accession>
<organism evidence="2 3">
    <name type="scientific">Paragemmobacter amnigenus</name>
    <dbReference type="NCBI Taxonomy" id="2852097"/>
    <lineage>
        <taxon>Bacteria</taxon>
        <taxon>Pseudomonadati</taxon>
        <taxon>Pseudomonadota</taxon>
        <taxon>Alphaproteobacteria</taxon>
        <taxon>Rhodobacterales</taxon>
        <taxon>Paracoccaceae</taxon>
        <taxon>Paragemmobacter</taxon>
    </lineage>
</organism>
<feature type="region of interest" description="Disordered" evidence="1">
    <location>
        <begin position="1"/>
        <end position="20"/>
    </location>
</feature>
<dbReference type="InterPro" id="IPR007922">
    <property type="entry name" value="DciA-like"/>
</dbReference>
<evidence type="ECO:0000313" key="3">
    <source>
        <dbReference type="Proteomes" id="UP000731907"/>
    </source>
</evidence>
<dbReference type="Pfam" id="PF05258">
    <property type="entry name" value="DciA"/>
    <property type="match status" value="1"/>
</dbReference>
<keyword evidence="3" id="KW-1185">Reference proteome</keyword>
<sequence>MTRAPLPPPDPNRRMRGFEPASGFVRDPVRHAGESRGFAVMRLLTHWPEVVGAELAAMTRPVKIGYKRDGFGAVLTLLVAPAHAPMVQMQLPRIVEKVNAVYGYAAISRIALTQTAATGFSEGQAEFIPAPKATPAPPPEVVAEARDTAAPIGDPDLRAALEALAQNILTRRRTQKG</sequence>
<reference evidence="2 3" key="1">
    <citation type="submission" date="2021-06" db="EMBL/GenBank/DDBJ databases">
        <title>Rhodobacteraceae bacterium strain HSP-20.</title>
        <authorList>
            <person name="Chen W.-M."/>
        </authorList>
    </citation>
    <scope>NUCLEOTIDE SEQUENCE [LARGE SCALE GENOMIC DNA]</scope>
    <source>
        <strain evidence="2 3">HSP-20</strain>
    </source>
</reference>
<dbReference type="InterPro" id="IPR010593">
    <property type="entry name" value="DUF1159"/>
</dbReference>
<protein>
    <submittedName>
        <fullName evidence="2">DUF721 domain-containing protein</fullName>
    </submittedName>
</protein>
<comment type="caution">
    <text evidence="2">The sequence shown here is derived from an EMBL/GenBank/DDBJ whole genome shotgun (WGS) entry which is preliminary data.</text>
</comment>
<dbReference type="EMBL" id="JAAATX020000005">
    <property type="protein sequence ID" value="MBU9697786.1"/>
    <property type="molecule type" value="Genomic_DNA"/>
</dbReference>
<feature type="compositionally biased region" description="Pro residues" evidence="1">
    <location>
        <begin position="1"/>
        <end position="10"/>
    </location>
</feature>
<proteinExistence type="predicted"/>
<gene>
    <name evidence="2" type="ORF">GU927_007980</name>
</gene>
<name>A0ABS6J3G8_9RHOB</name>
<evidence type="ECO:0000256" key="1">
    <source>
        <dbReference type="SAM" id="MobiDB-lite"/>
    </source>
</evidence>